<gene>
    <name evidence="2" type="ORF">QQF64_035389</name>
</gene>
<feature type="region of interest" description="Disordered" evidence="1">
    <location>
        <begin position="1"/>
        <end position="43"/>
    </location>
</feature>
<protein>
    <submittedName>
        <fullName evidence="2">Uncharacterized protein</fullName>
    </submittedName>
</protein>
<accession>A0ABR3NGB5</accession>
<sequence>MLRVTNKNHKRGRTKEENRAEESKNPSHEPKPYSARGLSNLPDRGLVNLAGVGFRPGRAAVFGTAACGQWKNELQEVLSSPGRAPREIHGVVRQITRGMRRSGRALSQR</sequence>
<organism evidence="2 3">
    <name type="scientific">Cirrhinus molitorella</name>
    <name type="common">mud carp</name>
    <dbReference type="NCBI Taxonomy" id="172907"/>
    <lineage>
        <taxon>Eukaryota</taxon>
        <taxon>Metazoa</taxon>
        <taxon>Chordata</taxon>
        <taxon>Craniata</taxon>
        <taxon>Vertebrata</taxon>
        <taxon>Euteleostomi</taxon>
        <taxon>Actinopterygii</taxon>
        <taxon>Neopterygii</taxon>
        <taxon>Teleostei</taxon>
        <taxon>Ostariophysi</taxon>
        <taxon>Cypriniformes</taxon>
        <taxon>Cyprinidae</taxon>
        <taxon>Labeoninae</taxon>
        <taxon>Labeonini</taxon>
        <taxon>Cirrhinus</taxon>
    </lineage>
</organism>
<dbReference type="Proteomes" id="UP001558613">
    <property type="component" value="Unassembled WGS sequence"/>
</dbReference>
<proteinExistence type="predicted"/>
<keyword evidence="3" id="KW-1185">Reference proteome</keyword>
<reference evidence="2 3" key="1">
    <citation type="submission" date="2023-09" db="EMBL/GenBank/DDBJ databases">
        <authorList>
            <person name="Wang M."/>
        </authorList>
    </citation>
    <scope>NUCLEOTIDE SEQUENCE [LARGE SCALE GENOMIC DNA]</scope>
    <source>
        <strain evidence="2">GT-2023</strain>
        <tissue evidence="2">Liver</tissue>
    </source>
</reference>
<feature type="compositionally biased region" description="Basic and acidic residues" evidence="1">
    <location>
        <begin position="14"/>
        <end position="31"/>
    </location>
</feature>
<dbReference type="EMBL" id="JAYMGO010000004">
    <property type="protein sequence ID" value="KAL1275766.1"/>
    <property type="molecule type" value="Genomic_DNA"/>
</dbReference>
<name>A0ABR3NGB5_9TELE</name>
<evidence type="ECO:0000313" key="3">
    <source>
        <dbReference type="Proteomes" id="UP001558613"/>
    </source>
</evidence>
<evidence type="ECO:0000313" key="2">
    <source>
        <dbReference type="EMBL" id="KAL1275766.1"/>
    </source>
</evidence>
<comment type="caution">
    <text evidence="2">The sequence shown here is derived from an EMBL/GenBank/DDBJ whole genome shotgun (WGS) entry which is preliminary data.</text>
</comment>
<feature type="compositionally biased region" description="Basic residues" evidence="1">
    <location>
        <begin position="1"/>
        <end position="13"/>
    </location>
</feature>
<evidence type="ECO:0000256" key="1">
    <source>
        <dbReference type="SAM" id="MobiDB-lite"/>
    </source>
</evidence>